<dbReference type="PANTHER" id="PTHR21257">
    <property type="entry name" value="DELTA(14)-STEROL REDUCTASE"/>
    <property type="match status" value="1"/>
</dbReference>
<comment type="similarity">
    <text evidence="2">Belongs to the ERG4/ERG24 family.</text>
</comment>
<dbReference type="GO" id="GO:0050613">
    <property type="term" value="F:Delta14-sterol reductase activity"/>
    <property type="evidence" value="ECO:0007669"/>
    <property type="project" value="TreeGrafter"/>
</dbReference>
<accession>A0A834MLA2</accession>
<evidence type="ECO:0000256" key="7">
    <source>
        <dbReference type="ARBA" id="ARBA00023136"/>
    </source>
</evidence>
<dbReference type="InterPro" id="IPR001171">
    <property type="entry name" value="ERG24_DHCR-like"/>
</dbReference>
<keyword evidence="8" id="KW-0675">Receptor</keyword>
<dbReference type="GO" id="GO:0006695">
    <property type="term" value="P:cholesterol biosynthetic process"/>
    <property type="evidence" value="ECO:0007669"/>
    <property type="project" value="TreeGrafter"/>
</dbReference>
<feature type="transmembrane region" description="Helical" evidence="10">
    <location>
        <begin position="274"/>
        <end position="299"/>
    </location>
</feature>
<evidence type="ECO:0000313" key="11">
    <source>
        <dbReference type="EMBL" id="KAF7284325.1"/>
    </source>
</evidence>
<dbReference type="OrthoDB" id="5326588at2759"/>
<organism evidence="11 12">
    <name type="scientific">Rhynchophorus ferrugineus</name>
    <name type="common">Red palm weevil</name>
    <name type="synonym">Curculio ferrugineus</name>
    <dbReference type="NCBI Taxonomy" id="354439"/>
    <lineage>
        <taxon>Eukaryota</taxon>
        <taxon>Metazoa</taxon>
        <taxon>Ecdysozoa</taxon>
        <taxon>Arthropoda</taxon>
        <taxon>Hexapoda</taxon>
        <taxon>Insecta</taxon>
        <taxon>Pterygota</taxon>
        <taxon>Neoptera</taxon>
        <taxon>Endopterygota</taxon>
        <taxon>Coleoptera</taxon>
        <taxon>Polyphaga</taxon>
        <taxon>Cucujiformia</taxon>
        <taxon>Curculionidae</taxon>
        <taxon>Dryophthorinae</taxon>
        <taxon>Rhynchophorus</taxon>
    </lineage>
</organism>
<evidence type="ECO:0000256" key="1">
    <source>
        <dbReference type="ARBA" id="ARBA00004473"/>
    </source>
</evidence>
<comment type="subcellular location">
    <subcellularLocation>
        <location evidence="1">Nucleus inner membrane</location>
        <topology evidence="1">Multi-pass membrane protein</topology>
    </subcellularLocation>
</comment>
<evidence type="ECO:0000256" key="10">
    <source>
        <dbReference type="SAM" id="Phobius"/>
    </source>
</evidence>
<evidence type="ECO:0000256" key="8">
    <source>
        <dbReference type="ARBA" id="ARBA00023170"/>
    </source>
</evidence>
<dbReference type="GO" id="GO:0005637">
    <property type="term" value="C:nuclear inner membrane"/>
    <property type="evidence" value="ECO:0007669"/>
    <property type="project" value="UniProtKB-SubCell"/>
</dbReference>
<keyword evidence="7 10" id="KW-0472">Membrane</keyword>
<reference evidence="11" key="1">
    <citation type="submission" date="2020-08" db="EMBL/GenBank/DDBJ databases">
        <title>Genome sequencing and assembly of the red palm weevil Rhynchophorus ferrugineus.</title>
        <authorList>
            <person name="Dias G.B."/>
            <person name="Bergman C.M."/>
            <person name="Manee M."/>
        </authorList>
    </citation>
    <scope>NUCLEOTIDE SEQUENCE</scope>
    <source>
        <strain evidence="11">AA-2017</strain>
        <tissue evidence="11">Whole larva</tissue>
    </source>
</reference>
<keyword evidence="3" id="KW-0597">Phosphoprotein</keyword>
<protein>
    <recommendedName>
        <fullName evidence="13">Steroid 5-alpha reductase C-terminal domain-containing protein</fullName>
    </recommendedName>
</protein>
<dbReference type="Proteomes" id="UP000625711">
    <property type="component" value="Unassembled WGS sequence"/>
</dbReference>
<evidence type="ECO:0000256" key="4">
    <source>
        <dbReference type="ARBA" id="ARBA00022692"/>
    </source>
</evidence>
<evidence type="ECO:0000256" key="6">
    <source>
        <dbReference type="ARBA" id="ARBA00023125"/>
    </source>
</evidence>
<dbReference type="EMBL" id="JAACXV010000079">
    <property type="protein sequence ID" value="KAF7284325.1"/>
    <property type="molecule type" value="Genomic_DNA"/>
</dbReference>
<gene>
    <name evidence="11" type="ORF">GWI33_022308</name>
</gene>
<keyword evidence="9" id="KW-0539">Nucleus</keyword>
<dbReference type="FunFam" id="1.20.120.1630:FF:000013">
    <property type="entry name" value="Lamin-B receptor-like Protein"/>
    <property type="match status" value="1"/>
</dbReference>
<keyword evidence="5 10" id="KW-1133">Transmembrane helix</keyword>
<keyword evidence="4 10" id="KW-0812">Transmembrane</keyword>
<dbReference type="GO" id="GO:0005789">
    <property type="term" value="C:endoplasmic reticulum membrane"/>
    <property type="evidence" value="ECO:0007669"/>
    <property type="project" value="TreeGrafter"/>
</dbReference>
<feature type="transmembrane region" description="Helical" evidence="10">
    <location>
        <begin position="12"/>
        <end position="31"/>
    </location>
</feature>
<evidence type="ECO:0000256" key="9">
    <source>
        <dbReference type="ARBA" id="ARBA00023242"/>
    </source>
</evidence>
<evidence type="ECO:0000313" key="12">
    <source>
        <dbReference type="Proteomes" id="UP000625711"/>
    </source>
</evidence>
<keyword evidence="6" id="KW-0238">DNA-binding</keyword>
<evidence type="ECO:0008006" key="13">
    <source>
        <dbReference type="Google" id="ProtNLM"/>
    </source>
</evidence>
<evidence type="ECO:0000256" key="5">
    <source>
        <dbReference type="ARBA" id="ARBA00022989"/>
    </source>
</evidence>
<dbReference type="PANTHER" id="PTHR21257:SF55">
    <property type="entry name" value="DELTA(14)-STEROL REDUCTASE LBR"/>
    <property type="match status" value="1"/>
</dbReference>
<feature type="transmembrane region" description="Helical" evidence="10">
    <location>
        <begin position="208"/>
        <end position="227"/>
    </location>
</feature>
<sequence>MPDKQEKRIYRMNGIISIFIVILIVLILESQHIRFIDFVLKNFLSLYISALLVGLTISVLAYIRSFYVPISTLNPHIINKGKIYNFVVGRELHPRIWNLDWKLLVIRNSIITKFLIDFCLLGDKVELYIDFAGQMFNANLNNLTPTCIVYFTLTAVYAIDGLIFEYTRVTSKELQQEAFGYYMGVRYFIDPFIASLTTKYILDHNIMLPYWELGLVTGIFLTGYLIYRGSNNQKDSFRKNPYSPTFSNLDTLPTTQGKKLLCSGFWGLVRHPNYLGHILIELSIVPFVLKSPLLFIILLKVAFLIHRSIRDNNHCKLRYESAWDRYCSKVRYYLIPKVY</sequence>
<comment type="caution">
    <text evidence="11">The sequence shown here is derived from an EMBL/GenBank/DDBJ whole genome shotgun (WGS) entry which is preliminary data.</text>
</comment>
<dbReference type="AlphaFoldDB" id="A0A834MLA2"/>
<name>A0A834MLA2_RHYFE</name>
<dbReference type="Gene3D" id="1.20.120.1630">
    <property type="match status" value="1"/>
</dbReference>
<keyword evidence="12" id="KW-1185">Reference proteome</keyword>
<proteinExistence type="inferred from homology"/>
<evidence type="ECO:0000256" key="3">
    <source>
        <dbReference type="ARBA" id="ARBA00022553"/>
    </source>
</evidence>
<evidence type="ECO:0000256" key="2">
    <source>
        <dbReference type="ARBA" id="ARBA00005402"/>
    </source>
</evidence>
<feature type="transmembrane region" description="Helical" evidence="10">
    <location>
        <begin position="43"/>
        <end position="63"/>
    </location>
</feature>
<dbReference type="GO" id="GO:0003677">
    <property type="term" value="F:DNA binding"/>
    <property type="evidence" value="ECO:0007669"/>
    <property type="project" value="UniProtKB-KW"/>
</dbReference>
<dbReference type="Pfam" id="PF01222">
    <property type="entry name" value="ERG4_ERG24"/>
    <property type="match status" value="1"/>
</dbReference>